<dbReference type="AlphaFoldDB" id="A0AB40C0C2"/>
<dbReference type="GeneID" id="120270254"/>
<protein>
    <submittedName>
        <fullName evidence="4">Uncharacterized protein LOC120270254</fullName>
    </submittedName>
</protein>
<name>A0AB40C0C2_DIOCR</name>
<dbReference type="Pfam" id="PF13976">
    <property type="entry name" value="gag_pre-integrs"/>
    <property type="match status" value="1"/>
</dbReference>
<reference evidence="4" key="1">
    <citation type="submission" date="2025-08" db="UniProtKB">
        <authorList>
            <consortium name="RefSeq"/>
        </authorList>
    </citation>
    <scope>IDENTIFICATION</scope>
</reference>
<organism evidence="3 4">
    <name type="scientific">Dioscorea cayennensis subsp. rotundata</name>
    <name type="common">White Guinea yam</name>
    <name type="synonym">Dioscorea rotundata</name>
    <dbReference type="NCBI Taxonomy" id="55577"/>
    <lineage>
        <taxon>Eukaryota</taxon>
        <taxon>Viridiplantae</taxon>
        <taxon>Streptophyta</taxon>
        <taxon>Embryophyta</taxon>
        <taxon>Tracheophyta</taxon>
        <taxon>Spermatophyta</taxon>
        <taxon>Magnoliopsida</taxon>
        <taxon>Liliopsida</taxon>
        <taxon>Dioscoreales</taxon>
        <taxon>Dioscoreaceae</taxon>
        <taxon>Dioscorea</taxon>
    </lineage>
</organism>
<dbReference type="RefSeq" id="XP_039133207.1">
    <property type="nucleotide sequence ID" value="XM_039277273.1"/>
</dbReference>
<feature type="region of interest" description="Disordered" evidence="1">
    <location>
        <begin position="84"/>
        <end position="125"/>
    </location>
</feature>
<accession>A0AB40C0C2</accession>
<keyword evidence="3" id="KW-1185">Reference proteome</keyword>
<evidence type="ECO:0000313" key="3">
    <source>
        <dbReference type="Proteomes" id="UP001515500"/>
    </source>
</evidence>
<feature type="compositionally biased region" description="Basic residues" evidence="1">
    <location>
        <begin position="106"/>
        <end position="120"/>
    </location>
</feature>
<evidence type="ECO:0000313" key="4">
    <source>
        <dbReference type="RefSeq" id="XP_039133207.1"/>
    </source>
</evidence>
<evidence type="ECO:0000259" key="2">
    <source>
        <dbReference type="Pfam" id="PF13976"/>
    </source>
</evidence>
<gene>
    <name evidence="4" type="primary">LOC120270254</name>
</gene>
<proteinExistence type="predicted"/>
<feature type="domain" description="GAG-pre-integrase" evidence="2">
    <location>
        <begin position="236"/>
        <end position="301"/>
    </location>
</feature>
<dbReference type="Proteomes" id="UP001515500">
    <property type="component" value="Chromosome 10"/>
</dbReference>
<dbReference type="InterPro" id="IPR025724">
    <property type="entry name" value="GAG-pre-integrase_dom"/>
</dbReference>
<evidence type="ECO:0000256" key="1">
    <source>
        <dbReference type="SAM" id="MobiDB-lite"/>
    </source>
</evidence>
<sequence>MVTVRKQALKQSFETLQMEDGESIQCYCARVVTIVNQMKAMEESRDLSKLTLDELTGSLQAHEIRVNRSAGKVSEKALVMKAESSGPQAKEKCTTTSSAGWSPTRGRGRGFSRGRGRGRWSRGQGSDSKAHVRVFFYCKKYGHVKAKCRERAKSIEKGASLVVEEQGSHECQRSMFTSLDETQKVIVRLGDDKEMVVLGVGTVTGYSVLFRENECIIKDGRSGESVVVIPKLSNNMFPVDLSRIERLNLAVSKDTLSELWHRRFGHMNYRSLEKLAREKGVHGLPKLKLVSQCEECASCKHAKGSFPATRIRRSSGRLQLEVLDLLPKEQG</sequence>